<gene>
    <name evidence="2" type="ORF">EYF80_053414</name>
</gene>
<feature type="compositionally biased region" description="Basic residues" evidence="1">
    <location>
        <begin position="271"/>
        <end position="281"/>
    </location>
</feature>
<dbReference type="AlphaFoldDB" id="A0A4Z2F6F8"/>
<organism evidence="2 3">
    <name type="scientific">Liparis tanakae</name>
    <name type="common">Tanaka's snailfish</name>
    <dbReference type="NCBI Taxonomy" id="230148"/>
    <lineage>
        <taxon>Eukaryota</taxon>
        <taxon>Metazoa</taxon>
        <taxon>Chordata</taxon>
        <taxon>Craniata</taxon>
        <taxon>Vertebrata</taxon>
        <taxon>Euteleostomi</taxon>
        <taxon>Actinopterygii</taxon>
        <taxon>Neopterygii</taxon>
        <taxon>Teleostei</taxon>
        <taxon>Neoteleostei</taxon>
        <taxon>Acanthomorphata</taxon>
        <taxon>Eupercaria</taxon>
        <taxon>Perciformes</taxon>
        <taxon>Cottioidei</taxon>
        <taxon>Cottales</taxon>
        <taxon>Liparidae</taxon>
        <taxon>Liparis</taxon>
    </lineage>
</organism>
<evidence type="ECO:0000256" key="1">
    <source>
        <dbReference type="SAM" id="MobiDB-lite"/>
    </source>
</evidence>
<accession>A0A4Z2F6F8</accession>
<feature type="compositionally biased region" description="Low complexity" evidence="1">
    <location>
        <begin position="14"/>
        <end position="25"/>
    </location>
</feature>
<proteinExistence type="predicted"/>
<evidence type="ECO:0000313" key="2">
    <source>
        <dbReference type="EMBL" id="TNN36430.1"/>
    </source>
</evidence>
<name>A0A4Z2F6F8_9TELE</name>
<feature type="region of interest" description="Disordered" evidence="1">
    <location>
        <begin position="1"/>
        <end position="25"/>
    </location>
</feature>
<sequence>MTSHGGGERGGVYSTARRSSCSPSSHRLRCTQLSTLEYSFPLLGRVRLSSSVTSNWAKSNDVGPRVFHLWCVRCVLCRTLRRGSLRKSSCSDTSSRLSWMKASTLARTRASPTELAKLRKEMALSESVFDSSLKRTQNTHERRCCDEVIRGHRGHRGHSLGRVGVVQQDLHGLRVQVLEGDVRDAVGLDVAVEDLKQVRTAAGQHGAVGHQLVATHLDRGTGSVSGACERGARGERTCSLTSQNWPLFLRAFILATVESRKLSSSKIRRDDRRKRRGRRERKQPEDEEDEETASPEEVEREDEPAEGEEEGEQPHGQTIRLEATNQVLWIPLAIEW</sequence>
<feature type="region of interest" description="Disordered" evidence="1">
    <location>
        <begin position="265"/>
        <end position="322"/>
    </location>
</feature>
<reference evidence="2 3" key="1">
    <citation type="submission" date="2019-03" db="EMBL/GenBank/DDBJ databases">
        <title>First draft genome of Liparis tanakae, snailfish: a comprehensive survey of snailfish specific genes.</title>
        <authorList>
            <person name="Kim W."/>
            <person name="Song I."/>
            <person name="Jeong J.-H."/>
            <person name="Kim D."/>
            <person name="Kim S."/>
            <person name="Ryu S."/>
            <person name="Song J.Y."/>
            <person name="Lee S.K."/>
        </authorList>
    </citation>
    <scope>NUCLEOTIDE SEQUENCE [LARGE SCALE GENOMIC DNA]</scope>
    <source>
        <tissue evidence="2">Muscle</tissue>
    </source>
</reference>
<dbReference type="EMBL" id="SRLO01001620">
    <property type="protein sequence ID" value="TNN36430.1"/>
    <property type="molecule type" value="Genomic_DNA"/>
</dbReference>
<feature type="compositionally biased region" description="Acidic residues" evidence="1">
    <location>
        <begin position="285"/>
        <end position="311"/>
    </location>
</feature>
<keyword evidence="3" id="KW-1185">Reference proteome</keyword>
<comment type="caution">
    <text evidence="2">The sequence shown here is derived from an EMBL/GenBank/DDBJ whole genome shotgun (WGS) entry which is preliminary data.</text>
</comment>
<protein>
    <submittedName>
        <fullName evidence="2">Uncharacterized protein</fullName>
    </submittedName>
</protein>
<feature type="compositionally biased region" description="Gly residues" evidence="1">
    <location>
        <begin position="1"/>
        <end position="10"/>
    </location>
</feature>
<evidence type="ECO:0000313" key="3">
    <source>
        <dbReference type="Proteomes" id="UP000314294"/>
    </source>
</evidence>
<dbReference type="Proteomes" id="UP000314294">
    <property type="component" value="Unassembled WGS sequence"/>
</dbReference>